<protein>
    <submittedName>
        <fullName evidence="2">Uncharacterized protein</fullName>
    </submittedName>
</protein>
<name>A0A5Q5CD18_MYCSJ</name>
<gene>
    <name evidence="2" type="ordered locus">Mjls_1299</name>
</gene>
<sequence>MYDTARSFLSSHRDASELVRRAQRFSVRLPLIGQVTVPPPDQLAFYGVLGVLAGVGAIEWPVAVAIGVGQAVVARHVNGEPQAATRPTADDAPQARTAPAKKAPAKKAPAKKATCEEGTRQEGCSQEISAALGRVSRNYSGTWRLPL</sequence>
<dbReference type="AlphaFoldDB" id="A0A5Q5CD18"/>
<dbReference type="KEGG" id="mjl:Mjls_1299"/>
<evidence type="ECO:0000313" key="2">
    <source>
        <dbReference type="EMBL" id="ABN97101.1"/>
    </source>
</evidence>
<accession>A0A5Q5CD18</accession>
<evidence type="ECO:0000256" key="1">
    <source>
        <dbReference type="SAM" id="MobiDB-lite"/>
    </source>
</evidence>
<proteinExistence type="predicted"/>
<feature type="region of interest" description="Disordered" evidence="1">
    <location>
        <begin position="79"/>
        <end position="123"/>
    </location>
</feature>
<reference evidence="2" key="1">
    <citation type="submission" date="2007-02" db="EMBL/GenBank/DDBJ databases">
        <title>Complete sequence of Mycobacterium sp. JLS.</title>
        <authorList>
            <consortium name="US DOE Joint Genome Institute"/>
            <person name="Copeland A."/>
            <person name="Lucas S."/>
            <person name="Lapidus A."/>
            <person name="Barry K."/>
            <person name="Detter J.C."/>
            <person name="Glavina del Rio T."/>
            <person name="Hammon N."/>
            <person name="Israni S."/>
            <person name="Dalin E."/>
            <person name="Tice H."/>
            <person name="Pitluck S."/>
            <person name="Chain P."/>
            <person name="Malfatti S."/>
            <person name="Shin M."/>
            <person name="Vergez L."/>
            <person name="Schmutz J."/>
            <person name="Larimer F."/>
            <person name="Land M."/>
            <person name="Hauser L."/>
            <person name="Kyrpides N."/>
            <person name="Mikhailova N."/>
            <person name="Miller C.D."/>
            <person name="Anderson A.J."/>
            <person name="Sims R.C."/>
            <person name="Richardson P."/>
        </authorList>
    </citation>
    <scope>NUCLEOTIDE SEQUENCE [LARGE SCALE GENOMIC DNA]</scope>
    <source>
        <strain evidence="2">JLS</strain>
    </source>
</reference>
<dbReference type="EMBL" id="CP000580">
    <property type="protein sequence ID" value="ABN97101.1"/>
    <property type="molecule type" value="Genomic_DNA"/>
</dbReference>
<organism evidence="2">
    <name type="scientific">Mycobacterium sp. (strain JLS)</name>
    <dbReference type="NCBI Taxonomy" id="164757"/>
    <lineage>
        <taxon>Bacteria</taxon>
        <taxon>Bacillati</taxon>
        <taxon>Actinomycetota</taxon>
        <taxon>Actinomycetes</taxon>
        <taxon>Mycobacteriales</taxon>
        <taxon>Mycobacteriaceae</taxon>
        <taxon>Mycobacterium</taxon>
    </lineage>
</organism>